<protein>
    <recommendedName>
        <fullName evidence="2">Cilia- and flagella-associated protein 126</fullName>
    </recommendedName>
</protein>
<dbReference type="PANTHER" id="PTHR34639">
    <property type="entry name" value="PROTEIN FLATTOP"/>
    <property type="match status" value="1"/>
</dbReference>
<comment type="similarity">
    <text evidence="1">Belongs to the Flattop family.</text>
</comment>
<name>A0ABM0GMJ2_SACKO</name>
<evidence type="ECO:0000313" key="5">
    <source>
        <dbReference type="RefSeq" id="XP_002733227.1"/>
    </source>
</evidence>
<dbReference type="InterPro" id="IPR038797">
    <property type="entry name" value="Fltp"/>
</dbReference>
<reference evidence="5" key="1">
    <citation type="submission" date="2025-08" db="UniProtKB">
        <authorList>
            <consortium name="RefSeq"/>
        </authorList>
    </citation>
    <scope>IDENTIFICATION</scope>
    <source>
        <tissue evidence="5">Testes</tissue>
    </source>
</reference>
<keyword evidence="4" id="KW-1185">Reference proteome</keyword>
<evidence type="ECO:0000313" key="4">
    <source>
        <dbReference type="Proteomes" id="UP000694865"/>
    </source>
</evidence>
<evidence type="ECO:0000256" key="2">
    <source>
        <dbReference type="ARBA" id="ARBA00033306"/>
    </source>
</evidence>
<organism evidence="4 5">
    <name type="scientific">Saccoglossus kowalevskii</name>
    <name type="common">Acorn worm</name>
    <dbReference type="NCBI Taxonomy" id="10224"/>
    <lineage>
        <taxon>Eukaryota</taxon>
        <taxon>Metazoa</taxon>
        <taxon>Hemichordata</taxon>
        <taxon>Enteropneusta</taxon>
        <taxon>Harrimaniidae</taxon>
        <taxon>Saccoglossus</taxon>
    </lineage>
</organism>
<evidence type="ECO:0000256" key="1">
    <source>
        <dbReference type="ARBA" id="ARBA00009887"/>
    </source>
</evidence>
<dbReference type="Pfam" id="PF22611">
    <property type="entry name" value="CFAP126"/>
    <property type="match status" value="1"/>
</dbReference>
<sequence length="147" mass="16384">MATHFNANQYDDAFAANRLQNWTVPHQYKERPSSLEGYTQIIANDRGHLLSGVPRSQSSPWGNFVGTWDMPRKIPGNVTSYMARSDKAIDGIETTKEDFDRKMYEAVNTPPKCADKATSPLNTPAPVVKPDVERDLASPKPPTPQPE</sequence>
<dbReference type="GeneID" id="100376510"/>
<proteinExistence type="inferred from homology"/>
<dbReference type="CDD" id="cd23705">
    <property type="entry name" value="Flattop"/>
    <property type="match status" value="1"/>
</dbReference>
<dbReference type="PANTHER" id="PTHR34639:SF1">
    <property type="entry name" value="PROTEIN FLATTOP"/>
    <property type="match status" value="1"/>
</dbReference>
<gene>
    <name evidence="5" type="primary">LOC100376510</name>
</gene>
<feature type="region of interest" description="Disordered" evidence="3">
    <location>
        <begin position="110"/>
        <end position="147"/>
    </location>
</feature>
<dbReference type="RefSeq" id="XP_002733227.1">
    <property type="nucleotide sequence ID" value="XM_002733181.2"/>
</dbReference>
<accession>A0ABM0GMJ2</accession>
<dbReference type="Proteomes" id="UP000694865">
    <property type="component" value="Unplaced"/>
</dbReference>
<evidence type="ECO:0000256" key="3">
    <source>
        <dbReference type="SAM" id="MobiDB-lite"/>
    </source>
</evidence>